<evidence type="ECO:0000313" key="11">
    <source>
        <dbReference type="EMBL" id="GFH61075.1"/>
    </source>
</evidence>
<dbReference type="GO" id="GO:0032259">
    <property type="term" value="P:methylation"/>
    <property type="evidence" value="ECO:0007669"/>
    <property type="project" value="UniProtKB-KW"/>
</dbReference>
<evidence type="ECO:0000313" key="12">
    <source>
        <dbReference type="Proteomes" id="UP001054902"/>
    </source>
</evidence>
<comment type="catalytic activity">
    <reaction evidence="8">
        <text>N-methylethanolamine phosphate + S-adenosyl-L-methionine = N,N-dimethylethanolamine phosphate + S-adenosyl-L-homocysteine + H(+)</text>
        <dbReference type="Rhea" id="RHEA:25321"/>
        <dbReference type="ChEBI" id="CHEBI:15378"/>
        <dbReference type="ChEBI" id="CHEBI:57781"/>
        <dbReference type="ChEBI" id="CHEBI:57856"/>
        <dbReference type="ChEBI" id="CHEBI:58641"/>
        <dbReference type="ChEBI" id="CHEBI:59789"/>
        <dbReference type="EC" id="2.1.1.103"/>
    </reaction>
    <physiologicalReaction direction="left-to-right" evidence="8">
        <dbReference type="Rhea" id="RHEA:25322"/>
    </physiologicalReaction>
</comment>
<comment type="caution">
    <text evidence="11">The sequence shown here is derived from an EMBL/GenBank/DDBJ whole genome shotgun (WGS) entry which is preliminary data.</text>
</comment>
<dbReference type="CDD" id="cd02440">
    <property type="entry name" value="AdoMet_MTases"/>
    <property type="match status" value="2"/>
</dbReference>
<dbReference type="SUPFAM" id="SSF53639">
    <property type="entry name" value="AraD/HMP-PK domain-like"/>
    <property type="match status" value="1"/>
</dbReference>
<dbReference type="GO" id="GO:0000234">
    <property type="term" value="F:phosphoethanolamine N-methyltransferase activity"/>
    <property type="evidence" value="ECO:0007669"/>
    <property type="project" value="UniProtKB-EC"/>
</dbReference>
<gene>
    <name evidence="11" type="ORF">CTEN210_17551</name>
</gene>
<evidence type="ECO:0000256" key="7">
    <source>
        <dbReference type="ARBA" id="ARBA00047622"/>
    </source>
</evidence>
<feature type="domain" description="Class II aldolase/adducin N-terminal" evidence="10">
    <location>
        <begin position="566"/>
        <end position="763"/>
    </location>
</feature>
<dbReference type="SMART" id="SM01007">
    <property type="entry name" value="Aldolase_II"/>
    <property type="match status" value="1"/>
</dbReference>
<evidence type="ECO:0000256" key="6">
    <source>
        <dbReference type="ARBA" id="ARBA00047619"/>
    </source>
</evidence>
<dbReference type="Pfam" id="PF00596">
    <property type="entry name" value="Aldolase_II"/>
    <property type="match status" value="1"/>
</dbReference>
<dbReference type="Pfam" id="PF13649">
    <property type="entry name" value="Methyltransf_25"/>
    <property type="match status" value="2"/>
</dbReference>
<keyword evidence="3" id="KW-0489">Methyltransferase</keyword>
<dbReference type="InterPro" id="IPR001303">
    <property type="entry name" value="Aldolase_II/adducin_N"/>
</dbReference>
<dbReference type="InterPro" id="IPR036409">
    <property type="entry name" value="Aldolase_II/adducin_N_sf"/>
</dbReference>
<keyword evidence="4" id="KW-0808">Transferase</keyword>
<dbReference type="EMBL" id="BLLK01000069">
    <property type="protein sequence ID" value="GFH61075.1"/>
    <property type="molecule type" value="Genomic_DNA"/>
</dbReference>
<dbReference type="InterPro" id="IPR041698">
    <property type="entry name" value="Methyltransf_25"/>
</dbReference>
<evidence type="ECO:0000256" key="8">
    <source>
        <dbReference type="ARBA" id="ARBA00047841"/>
    </source>
</evidence>
<feature type="region of interest" description="Disordered" evidence="9">
    <location>
        <begin position="794"/>
        <end position="815"/>
    </location>
</feature>
<dbReference type="AlphaFoldDB" id="A0AAD3DDN3"/>
<comment type="catalytic activity">
    <reaction evidence="7">
        <text>phosphoethanolamine + S-adenosyl-L-methionine = N-methylethanolamine phosphate + S-adenosyl-L-homocysteine + H(+)</text>
        <dbReference type="Rhea" id="RHEA:20365"/>
        <dbReference type="ChEBI" id="CHEBI:15378"/>
        <dbReference type="ChEBI" id="CHEBI:57781"/>
        <dbReference type="ChEBI" id="CHEBI:57856"/>
        <dbReference type="ChEBI" id="CHEBI:58190"/>
        <dbReference type="ChEBI" id="CHEBI:59789"/>
        <dbReference type="EC" id="2.1.1.103"/>
    </reaction>
    <physiologicalReaction direction="left-to-right" evidence="7">
        <dbReference type="Rhea" id="RHEA:20366"/>
    </physiologicalReaction>
</comment>
<sequence>MTADKKFEHNFNQHSQYSEDTIKQFESTFGRGYMSAGGHETSLETAKLLAPVLARPSPTMLEVGCGIGGASFFFATEYGAKVHGVDINDVGIQMAKRDMEANPLSNGECKFETLDVTSDDCHFEEGTFDIIYSRDVILHLDHEAKLKLFAKFKTWLKPGGMICICDYCLGPKSAEGVTPEFQKYLDTRGYHLLTPANYAKTFVDVGFEAESVEAKDCALWYCEISRKEIDRILAPGAARDAFLAKKSDEDVEKLEKVYLDKINMTLRGDRSYVMVTATKSEGKNFEHNFNQHSQYSEDTIKQFESTFGRGYMSAGGHETSLETAKLLAPVLARPSPTMLEVGCGIGGASFFFATEYGAKVHGVDINDVGIQMAKRDLEANPLSNGECKFETLDVTSDDCHFEEGTFDIIYSRDVILHLDHEAKLKLFTKFKTWLKPGGMICICDYCLGPKSAEGVTPGFQKYLDTRGYHLLTPANYAKTFVDVGFEAESVEAKDCALWYCEISRKEIDRILAPGAARDAFLANKSDEDVEKLEKVYLDKINMTLRGDRSYVMVTATKTQNLFTKRKEVCDAYKTVSEKNFIMSCDGNVSCRVDENSFLITPSGVVIEELEPSKIAHCDNNGIAFPGEYKPSSEFALHASIYKARPDVNAIVHIHSVYACALACCRLPLPPAHYAVCELLGPFDFSSPEGGSTAKKMPSIEDAVVRCAPYHTYGSKALAEVTSNGLGNNHAVLMANHGAIVVGVDMDYAMYNAERLERECEIYWRTLQMQMVGPPKPLTMQEINDLHKADETYGQEHPQEVSDEVTASLHTDSSES</sequence>
<evidence type="ECO:0000256" key="5">
    <source>
        <dbReference type="ARBA" id="ARBA00035674"/>
    </source>
</evidence>
<evidence type="ECO:0000256" key="9">
    <source>
        <dbReference type="SAM" id="MobiDB-lite"/>
    </source>
</evidence>
<evidence type="ECO:0000256" key="3">
    <source>
        <dbReference type="ARBA" id="ARBA00022603"/>
    </source>
</evidence>
<dbReference type="PANTHER" id="PTHR44307">
    <property type="entry name" value="PHOSPHOETHANOLAMINE METHYLTRANSFERASE"/>
    <property type="match status" value="1"/>
</dbReference>
<keyword evidence="12" id="KW-1185">Reference proteome</keyword>
<evidence type="ECO:0000256" key="2">
    <source>
        <dbReference type="ARBA" id="ARBA00005189"/>
    </source>
</evidence>
<dbReference type="SUPFAM" id="SSF53335">
    <property type="entry name" value="S-adenosyl-L-methionine-dependent methyltransferases"/>
    <property type="match status" value="2"/>
</dbReference>
<dbReference type="PANTHER" id="PTHR44307:SF2">
    <property type="entry name" value="PHOSPHOETHANOLAMINE METHYLTRANSFERASE ISOFORM X1"/>
    <property type="match status" value="1"/>
</dbReference>
<comment type="pathway">
    <text evidence="2">Lipid metabolism.</text>
</comment>
<dbReference type="Gene3D" id="3.40.50.150">
    <property type="entry name" value="Vaccinia Virus protein VP39"/>
    <property type="match status" value="2"/>
</dbReference>
<proteinExistence type="predicted"/>
<evidence type="ECO:0000259" key="10">
    <source>
        <dbReference type="SMART" id="SM01007"/>
    </source>
</evidence>
<dbReference type="Gene3D" id="3.40.225.10">
    <property type="entry name" value="Class II aldolase/adducin N-terminal domain"/>
    <property type="match status" value="1"/>
</dbReference>
<protein>
    <recommendedName>
        <fullName evidence="5">phosphoethanolamine N-methyltransferase</fullName>
        <ecNumber evidence="5">2.1.1.103</ecNumber>
    </recommendedName>
</protein>
<comment type="pathway">
    <text evidence="1">Phospholipid metabolism; phosphatidylcholine biosynthesis.</text>
</comment>
<accession>A0AAD3DDN3</accession>
<comment type="catalytic activity">
    <reaction evidence="6">
        <text>N,N-dimethylethanolamine phosphate + S-adenosyl-L-methionine = phosphocholine + S-adenosyl-L-homocysteine + H(+)</text>
        <dbReference type="Rhea" id="RHEA:25325"/>
        <dbReference type="ChEBI" id="CHEBI:15378"/>
        <dbReference type="ChEBI" id="CHEBI:57856"/>
        <dbReference type="ChEBI" id="CHEBI:58641"/>
        <dbReference type="ChEBI" id="CHEBI:59789"/>
        <dbReference type="ChEBI" id="CHEBI:295975"/>
        <dbReference type="EC" id="2.1.1.103"/>
    </reaction>
    <physiologicalReaction direction="left-to-right" evidence="6">
        <dbReference type="Rhea" id="RHEA:25326"/>
    </physiologicalReaction>
</comment>
<evidence type="ECO:0000256" key="4">
    <source>
        <dbReference type="ARBA" id="ARBA00022679"/>
    </source>
</evidence>
<dbReference type="EC" id="2.1.1.103" evidence="5"/>
<evidence type="ECO:0000256" key="1">
    <source>
        <dbReference type="ARBA" id="ARBA00004969"/>
    </source>
</evidence>
<dbReference type="InterPro" id="IPR029063">
    <property type="entry name" value="SAM-dependent_MTases_sf"/>
</dbReference>
<organism evidence="11 12">
    <name type="scientific">Chaetoceros tenuissimus</name>
    <dbReference type="NCBI Taxonomy" id="426638"/>
    <lineage>
        <taxon>Eukaryota</taxon>
        <taxon>Sar</taxon>
        <taxon>Stramenopiles</taxon>
        <taxon>Ochrophyta</taxon>
        <taxon>Bacillariophyta</taxon>
        <taxon>Coscinodiscophyceae</taxon>
        <taxon>Chaetocerotophycidae</taxon>
        <taxon>Chaetocerotales</taxon>
        <taxon>Chaetocerotaceae</taxon>
        <taxon>Chaetoceros</taxon>
    </lineage>
</organism>
<dbReference type="Proteomes" id="UP001054902">
    <property type="component" value="Unassembled WGS sequence"/>
</dbReference>
<name>A0AAD3DDN3_9STRA</name>
<reference evidence="11 12" key="1">
    <citation type="journal article" date="2021" name="Sci. Rep.">
        <title>The genome of the diatom Chaetoceros tenuissimus carries an ancient integrated fragment of an extant virus.</title>
        <authorList>
            <person name="Hongo Y."/>
            <person name="Kimura K."/>
            <person name="Takaki Y."/>
            <person name="Yoshida Y."/>
            <person name="Baba S."/>
            <person name="Kobayashi G."/>
            <person name="Nagasaki K."/>
            <person name="Hano T."/>
            <person name="Tomaru Y."/>
        </authorList>
    </citation>
    <scope>NUCLEOTIDE SEQUENCE [LARGE SCALE GENOMIC DNA]</scope>
    <source>
        <strain evidence="11 12">NIES-3715</strain>
    </source>
</reference>